<feature type="transmembrane region" description="Helical" evidence="1">
    <location>
        <begin position="102"/>
        <end position="127"/>
    </location>
</feature>
<feature type="transmembrane region" description="Helical" evidence="1">
    <location>
        <begin position="147"/>
        <end position="169"/>
    </location>
</feature>
<feature type="transmembrane region" description="Helical" evidence="1">
    <location>
        <begin position="20"/>
        <end position="37"/>
    </location>
</feature>
<organism evidence="2 3">
    <name type="scientific">Corynebacterium massiliense DSM 45435</name>
    <dbReference type="NCBI Taxonomy" id="1121364"/>
    <lineage>
        <taxon>Bacteria</taxon>
        <taxon>Bacillati</taxon>
        <taxon>Actinomycetota</taxon>
        <taxon>Actinomycetes</taxon>
        <taxon>Mycobacteriales</taxon>
        <taxon>Corynebacteriaceae</taxon>
        <taxon>Corynebacterium</taxon>
    </lineage>
</organism>
<name>A0ABY7UBH5_9CORY</name>
<accession>A0ABY7UBH5</accession>
<dbReference type="RefSeq" id="WP_022862970.1">
    <property type="nucleotide sequence ID" value="NZ_ATVG01000005.1"/>
</dbReference>
<proteinExistence type="predicted"/>
<sequence length="253" mass="28208">MLNILRSEWTKLTTTKSSWWTTGLFLVLTCGWAFIQAHFTEDNELGRMFFNPDNAVIVLRMLGLPILAIQSIMMVTTEYRYRLQSQTYLANPRRWQVALMKLALGAALAAALTFIGIVLAYGIMKVFGPEGLTSEFHPFDDAHGKRYLWIYPLAAVLIALFAQGLSLLLRQTAGAVALTLIFYLGIDGFATAIPKIGDKIVNFLPFTAFNNWIGEQVPESAPWDSVAANGWVFVAWAAVLWILGLVMLQSRDA</sequence>
<evidence type="ECO:0000256" key="1">
    <source>
        <dbReference type="SAM" id="Phobius"/>
    </source>
</evidence>
<keyword evidence="1" id="KW-0812">Transmembrane</keyword>
<gene>
    <name evidence="2" type="ORF">CMASS_09285</name>
</gene>
<evidence type="ECO:0000313" key="2">
    <source>
        <dbReference type="EMBL" id="WCZ33269.1"/>
    </source>
</evidence>
<protein>
    <submittedName>
        <fullName evidence="2">ABC-2 family transporter protein</fullName>
    </submittedName>
</protein>
<keyword evidence="1" id="KW-0472">Membrane</keyword>
<evidence type="ECO:0000313" key="3">
    <source>
        <dbReference type="Proteomes" id="UP001220064"/>
    </source>
</evidence>
<feature type="transmembrane region" description="Helical" evidence="1">
    <location>
        <begin position="176"/>
        <end position="196"/>
    </location>
</feature>
<keyword evidence="3" id="KW-1185">Reference proteome</keyword>
<keyword evidence="1" id="KW-1133">Transmembrane helix</keyword>
<reference evidence="2 3" key="1">
    <citation type="submission" date="2020-10" db="EMBL/GenBank/DDBJ databases">
        <title>Complete genome sequence of Corynebacterium massiliense DSM 45435, type strain of Corynebacterium massiliense.</title>
        <authorList>
            <person name="Busche T."/>
            <person name="Kalinowski J."/>
            <person name="Ruckert C."/>
        </authorList>
    </citation>
    <scope>NUCLEOTIDE SEQUENCE [LARGE SCALE GENOMIC DNA]</scope>
    <source>
        <strain evidence="2 3">DSM 45435</strain>
    </source>
</reference>
<dbReference type="Proteomes" id="UP001220064">
    <property type="component" value="Chromosome"/>
</dbReference>
<feature type="transmembrane region" description="Helical" evidence="1">
    <location>
        <begin position="228"/>
        <end position="248"/>
    </location>
</feature>
<dbReference type="EMBL" id="CP063189">
    <property type="protein sequence ID" value="WCZ33269.1"/>
    <property type="molecule type" value="Genomic_DNA"/>
</dbReference>
<feature type="transmembrane region" description="Helical" evidence="1">
    <location>
        <begin position="57"/>
        <end position="81"/>
    </location>
</feature>